<evidence type="ECO:0000313" key="2">
    <source>
        <dbReference type="EMBL" id="KAK6943707.1"/>
    </source>
</evidence>
<dbReference type="Pfam" id="PF13432">
    <property type="entry name" value="TPR_16"/>
    <property type="match status" value="1"/>
</dbReference>
<dbReference type="SUPFAM" id="SSF48452">
    <property type="entry name" value="TPR-like"/>
    <property type="match status" value="1"/>
</dbReference>
<dbReference type="EMBL" id="JBAMMX010000003">
    <property type="protein sequence ID" value="KAK6943707.1"/>
    <property type="molecule type" value="Genomic_DNA"/>
</dbReference>
<dbReference type="Gene3D" id="1.25.40.10">
    <property type="entry name" value="Tetratricopeptide repeat domain"/>
    <property type="match status" value="1"/>
</dbReference>
<keyword evidence="1" id="KW-0802">TPR repeat</keyword>
<dbReference type="SMART" id="SM00028">
    <property type="entry name" value="TPR"/>
    <property type="match status" value="3"/>
</dbReference>
<dbReference type="InterPro" id="IPR011990">
    <property type="entry name" value="TPR-like_helical_dom_sf"/>
</dbReference>
<gene>
    <name evidence="2" type="ORF">RJ641_024809</name>
</gene>
<dbReference type="PANTHER" id="PTHR36350:SF3">
    <property type="entry name" value="TRANSMEMBRANE PROTEIN"/>
    <property type="match status" value="1"/>
</dbReference>
<feature type="repeat" description="TPR" evidence="1">
    <location>
        <begin position="236"/>
        <end position="269"/>
    </location>
</feature>
<keyword evidence="3" id="KW-1185">Reference proteome</keyword>
<protein>
    <recommendedName>
        <fullName evidence="4">Protein SLOW GREEN 1, chloroplastic</fullName>
    </recommendedName>
</protein>
<name>A0AAN8WD46_9MAGN</name>
<evidence type="ECO:0000313" key="3">
    <source>
        <dbReference type="Proteomes" id="UP001370490"/>
    </source>
</evidence>
<dbReference type="PANTHER" id="PTHR36350">
    <property type="entry name" value="TRANSMEMBRANE PROTEIN"/>
    <property type="match status" value="1"/>
</dbReference>
<proteinExistence type="predicted"/>
<dbReference type="PROSITE" id="PS50005">
    <property type="entry name" value="TPR"/>
    <property type="match status" value="2"/>
</dbReference>
<organism evidence="2 3">
    <name type="scientific">Dillenia turbinata</name>
    <dbReference type="NCBI Taxonomy" id="194707"/>
    <lineage>
        <taxon>Eukaryota</taxon>
        <taxon>Viridiplantae</taxon>
        <taxon>Streptophyta</taxon>
        <taxon>Embryophyta</taxon>
        <taxon>Tracheophyta</taxon>
        <taxon>Spermatophyta</taxon>
        <taxon>Magnoliopsida</taxon>
        <taxon>eudicotyledons</taxon>
        <taxon>Gunneridae</taxon>
        <taxon>Pentapetalae</taxon>
        <taxon>Dilleniales</taxon>
        <taxon>Dilleniaceae</taxon>
        <taxon>Dillenia</taxon>
    </lineage>
</organism>
<dbReference type="InterPro" id="IPR019734">
    <property type="entry name" value="TPR_rpt"/>
</dbReference>
<dbReference type="Pfam" id="PF14559">
    <property type="entry name" value="TPR_19"/>
    <property type="match status" value="1"/>
</dbReference>
<comment type="caution">
    <text evidence="2">The sequence shown here is derived from an EMBL/GenBank/DDBJ whole genome shotgun (WGS) entry which is preliminary data.</text>
</comment>
<evidence type="ECO:0000256" key="1">
    <source>
        <dbReference type="PROSITE-ProRule" id="PRU00339"/>
    </source>
</evidence>
<feature type="repeat" description="TPR" evidence="1">
    <location>
        <begin position="126"/>
        <end position="159"/>
    </location>
</feature>
<dbReference type="Proteomes" id="UP001370490">
    <property type="component" value="Unassembled WGS sequence"/>
</dbReference>
<evidence type="ECO:0008006" key="4">
    <source>
        <dbReference type="Google" id="ProtNLM"/>
    </source>
</evidence>
<accession>A0AAN8WD46</accession>
<sequence length="330" mass="37205">MGSLSKIHHSQTPLSLSLPHRCLFLSKLTSSLPFKTTLIKASSSSLSSNSNSQNLNSQNPISKYGTLLKSASCVAIAAAALVLHRFSAIAASISPPQPPPAVESAASYEETEKIIDEQLSSNPEENEVLRDLLEVKIKARKLDEAIEVIDKLIKIEPNEPEWPLLKCHIYSHKGENEKARLGFEEILANDPLRVEAYQGLVMTASQSESENELSDVVKRVQDAMETCRKDKKEEVRDFKLLLAQIQVKEGNYDDALKIYQELVREEPRDFRPYLCQGIIYTLLRKKDEAAKQFQNYRRLVPRGHPYVQFFDENFMAISPMTENQKAGSKS</sequence>
<dbReference type="AlphaFoldDB" id="A0AAN8WD46"/>
<reference evidence="2 3" key="1">
    <citation type="submission" date="2023-12" db="EMBL/GenBank/DDBJ databases">
        <title>A high-quality genome assembly for Dillenia turbinata (Dilleniales).</title>
        <authorList>
            <person name="Chanderbali A."/>
        </authorList>
    </citation>
    <scope>NUCLEOTIDE SEQUENCE [LARGE SCALE GENOMIC DNA]</scope>
    <source>
        <strain evidence="2">LSX21</strain>
        <tissue evidence="2">Leaf</tissue>
    </source>
</reference>